<keyword evidence="2" id="KW-1185">Reference proteome</keyword>
<evidence type="ECO:0000313" key="2">
    <source>
        <dbReference type="Proteomes" id="UP000760480"/>
    </source>
</evidence>
<dbReference type="EMBL" id="SPMZ01000011">
    <property type="protein sequence ID" value="NMQ18346.1"/>
    <property type="molecule type" value="Genomic_DNA"/>
</dbReference>
<evidence type="ECO:0000313" key="1">
    <source>
        <dbReference type="EMBL" id="NMQ18346.1"/>
    </source>
</evidence>
<dbReference type="Pfam" id="PF10982">
    <property type="entry name" value="DUF2789"/>
    <property type="match status" value="1"/>
</dbReference>
<proteinExistence type="predicted"/>
<comment type="caution">
    <text evidence="1">The sequence shown here is derived from an EMBL/GenBank/DDBJ whole genome shotgun (WGS) entry which is preliminary data.</text>
</comment>
<dbReference type="RefSeq" id="WP_169247603.1">
    <property type="nucleotide sequence ID" value="NZ_SPMZ01000011.1"/>
</dbReference>
<dbReference type="InterPro" id="IPR038086">
    <property type="entry name" value="DUF2789_sf"/>
</dbReference>
<protein>
    <submittedName>
        <fullName evidence="1">DUF2789 domain-containing protein</fullName>
    </submittedName>
</protein>
<sequence length="82" mass="9348">MDTTAHNLSTLFEQLGLPADANAIKTFIHWHRPLDPKVPLHQALWWHPVQSEFLRQAIEEDSDWAEQVDALDALLRPAPEAS</sequence>
<name>A0ABX1THU6_9GAMM</name>
<dbReference type="InterPro" id="IPR021250">
    <property type="entry name" value="DUF2789"/>
</dbReference>
<dbReference type="Proteomes" id="UP000760480">
    <property type="component" value="Unassembled WGS sequence"/>
</dbReference>
<dbReference type="Gene3D" id="1.10.10.1130">
    <property type="entry name" value="Uncharacterised protein PF10982, DUF2789"/>
    <property type="match status" value="1"/>
</dbReference>
<reference evidence="1 2" key="1">
    <citation type="submission" date="2019-03" db="EMBL/GenBank/DDBJ databases">
        <title>Metabolic reconstructions from genomes of highly enriched 'Candidatus Accumulibacter' and 'Candidatus Competibacter' bioreactor populations.</title>
        <authorList>
            <person name="Annavajhala M.K."/>
            <person name="Welles L."/>
            <person name="Abbas B."/>
            <person name="Sorokin D."/>
            <person name="Park H."/>
            <person name="Van Loosdrecht M."/>
            <person name="Chandran K."/>
        </authorList>
    </citation>
    <scope>NUCLEOTIDE SEQUENCE [LARGE SCALE GENOMIC DNA]</scope>
    <source>
        <strain evidence="1 2">SBR_G</strain>
    </source>
</reference>
<gene>
    <name evidence="1" type="ORF">E4P82_03510</name>
</gene>
<accession>A0ABX1THU6</accession>
<organism evidence="1 2">
    <name type="scientific">Candidatus Competibacter phosphatis</name>
    <dbReference type="NCBI Taxonomy" id="221280"/>
    <lineage>
        <taxon>Bacteria</taxon>
        <taxon>Pseudomonadati</taxon>
        <taxon>Pseudomonadota</taxon>
        <taxon>Gammaproteobacteria</taxon>
        <taxon>Candidatus Competibacteraceae</taxon>
        <taxon>Candidatus Competibacter</taxon>
    </lineage>
</organism>